<dbReference type="SUPFAM" id="SSF53474">
    <property type="entry name" value="alpha/beta-Hydrolases"/>
    <property type="match status" value="1"/>
</dbReference>
<organism evidence="6 7">
    <name type="scientific">Leptospira hartskeerlii</name>
    <dbReference type="NCBI Taxonomy" id="2023177"/>
    <lineage>
        <taxon>Bacteria</taxon>
        <taxon>Pseudomonadati</taxon>
        <taxon>Spirochaetota</taxon>
        <taxon>Spirochaetia</taxon>
        <taxon>Leptospirales</taxon>
        <taxon>Leptospiraceae</taxon>
        <taxon>Leptospira</taxon>
    </lineage>
</organism>
<protein>
    <recommendedName>
        <fullName evidence="4">Monoacylglycerol lipase</fullName>
        <ecNumber evidence="3">3.1.1.23</ecNumber>
    </recommendedName>
</protein>
<gene>
    <name evidence="6" type="ORF">CH357_05260</name>
</gene>
<evidence type="ECO:0000313" key="7">
    <source>
        <dbReference type="Proteomes" id="UP000232196"/>
    </source>
</evidence>
<evidence type="ECO:0000256" key="2">
    <source>
        <dbReference type="ARBA" id="ARBA00008645"/>
    </source>
</evidence>
<comment type="catalytic activity">
    <reaction evidence="1">
        <text>Hydrolyzes glycerol monoesters of long-chain fatty acids.</text>
        <dbReference type="EC" id="3.1.1.23"/>
    </reaction>
</comment>
<proteinExistence type="inferred from homology"/>
<dbReference type="InterPro" id="IPR029058">
    <property type="entry name" value="AB_hydrolase_fold"/>
</dbReference>
<dbReference type="AlphaFoldDB" id="A0A2M9XH18"/>
<dbReference type="InterPro" id="IPR022742">
    <property type="entry name" value="Hydrolase_4"/>
</dbReference>
<dbReference type="InterPro" id="IPR051044">
    <property type="entry name" value="MAG_DAG_Lipase"/>
</dbReference>
<comment type="caution">
    <text evidence="6">The sequence shown here is derived from an EMBL/GenBank/DDBJ whole genome shotgun (WGS) entry which is preliminary data.</text>
</comment>
<evidence type="ECO:0000256" key="1">
    <source>
        <dbReference type="ARBA" id="ARBA00001613"/>
    </source>
</evidence>
<evidence type="ECO:0000313" key="6">
    <source>
        <dbReference type="EMBL" id="PJZ26991.1"/>
    </source>
</evidence>
<evidence type="ECO:0000256" key="3">
    <source>
        <dbReference type="ARBA" id="ARBA00013254"/>
    </source>
</evidence>
<dbReference type="Pfam" id="PF12146">
    <property type="entry name" value="Hydrolase_4"/>
    <property type="match status" value="1"/>
</dbReference>
<evidence type="ECO:0000259" key="5">
    <source>
        <dbReference type="Pfam" id="PF12146"/>
    </source>
</evidence>
<evidence type="ECO:0000256" key="4">
    <source>
        <dbReference type="ARBA" id="ARBA00071261"/>
    </source>
</evidence>
<dbReference type="EC" id="3.1.1.23" evidence="3"/>
<accession>A0A2M9XH18</accession>
<comment type="similarity">
    <text evidence="2">Belongs to the AB hydrolase superfamily.</text>
</comment>
<keyword evidence="7" id="KW-1185">Reference proteome</keyword>
<dbReference type="OrthoDB" id="9806902at2"/>
<dbReference type="EMBL" id="NPDN01000002">
    <property type="protein sequence ID" value="PJZ26991.1"/>
    <property type="molecule type" value="Genomic_DNA"/>
</dbReference>
<sequence length="288" mass="31438">MNWEQNYHLEDGTFAGAGDVPIYYRAYRAKDAKNPRTLVVHHGIGEHGKRYDNLLEALSGKGYNVYLIDARGHGKSGGSRGVVTHFNQYLADLDRLISIAKQKEGVKQVTLMGHSMGALISLFYAGEPSHQANLDRLVLSGLPIAVKTDLVMNIKKGAGSLLAGAFPTLTVPTGLDANALSRDKSVVEAYKKDPLVHGSVGAYLGDFLLNSKEKALEKAARINFPVYLFHGKEDSIALSVGTEEAFKVIPSSDKSMKIYDGLYHETMNELPADKAKVLGDLVNWLQTH</sequence>
<dbReference type="PANTHER" id="PTHR11614">
    <property type="entry name" value="PHOSPHOLIPASE-RELATED"/>
    <property type="match status" value="1"/>
</dbReference>
<dbReference type="FunFam" id="3.40.50.1820:FF:000117">
    <property type="entry name" value="Monoglyceride lipase, putative"/>
    <property type="match status" value="1"/>
</dbReference>
<reference evidence="6 7" key="1">
    <citation type="submission" date="2017-07" db="EMBL/GenBank/DDBJ databases">
        <title>Leptospira spp. isolated from tropical soils.</title>
        <authorList>
            <person name="Thibeaux R."/>
            <person name="Iraola G."/>
            <person name="Ferres I."/>
            <person name="Bierque E."/>
            <person name="Girault D."/>
            <person name="Soupe-Gilbert M.-E."/>
            <person name="Picardeau M."/>
            <person name="Goarant C."/>
        </authorList>
    </citation>
    <scope>NUCLEOTIDE SEQUENCE [LARGE SCALE GENOMIC DNA]</scope>
    <source>
        <strain evidence="6 7">MCA1-C-A1</strain>
    </source>
</reference>
<dbReference type="GO" id="GO:0047372">
    <property type="term" value="F:monoacylglycerol lipase activity"/>
    <property type="evidence" value="ECO:0007669"/>
    <property type="project" value="UniProtKB-EC"/>
</dbReference>
<dbReference type="Gene3D" id="3.40.50.1820">
    <property type="entry name" value="alpha/beta hydrolase"/>
    <property type="match status" value="1"/>
</dbReference>
<name>A0A2M9XH18_9LEPT</name>
<dbReference type="RefSeq" id="WP_100705776.1">
    <property type="nucleotide sequence ID" value="NZ_NPDL01000002.1"/>
</dbReference>
<dbReference type="Proteomes" id="UP000232196">
    <property type="component" value="Unassembled WGS sequence"/>
</dbReference>
<feature type="domain" description="Serine aminopeptidase S33" evidence="5">
    <location>
        <begin position="36"/>
        <end position="270"/>
    </location>
</feature>